<dbReference type="InterPro" id="IPR051310">
    <property type="entry name" value="MCP_chemotaxis"/>
</dbReference>
<dbReference type="GO" id="GO:0007165">
    <property type="term" value="P:signal transduction"/>
    <property type="evidence" value="ECO:0007669"/>
    <property type="project" value="UniProtKB-KW"/>
</dbReference>
<dbReference type="AlphaFoldDB" id="A0A251WVJ4"/>
<dbReference type="GO" id="GO:0004888">
    <property type="term" value="F:transmembrane signaling receptor activity"/>
    <property type="evidence" value="ECO:0007669"/>
    <property type="project" value="TreeGrafter"/>
</dbReference>
<evidence type="ECO:0000256" key="1">
    <source>
        <dbReference type="ARBA" id="ARBA00022500"/>
    </source>
</evidence>
<dbReference type="Proteomes" id="UP000194664">
    <property type="component" value="Unassembled WGS sequence"/>
</dbReference>
<evidence type="ECO:0000313" key="7">
    <source>
        <dbReference type="Proteomes" id="UP000194664"/>
    </source>
</evidence>
<dbReference type="PANTHER" id="PTHR43531">
    <property type="entry name" value="PROTEIN ICFG"/>
    <property type="match status" value="1"/>
</dbReference>
<keyword evidence="7" id="KW-1185">Reference proteome</keyword>
<evidence type="ECO:0000256" key="3">
    <source>
        <dbReference type="PROSITE-ProRule" id="PRU00284"/>
    </source>
</evidence>
<feature type="transmembrane region" description="Helical" evidence="4">
    <location>
        <begin position="48"/>
        <end position="69"/>
    </location>
</feature>
<keyword evidence="1" id="KW-0145">Chemotaxis</keyword>
<keyword evidence="4" id="KW-1133">Transmembrane helix</keyword>
<name>A0A251WVJ4_9RHOB</name>
<comment type="caution">
    <text evidence="6">The sequence shown here is derived from an EMBL/GenBank/DDBJ whole genome shotgun (WGS) entry which is preliminary data.</text>
</comment>
<evidence type="ECO:0000259" key="5">
    <source>
        <dbReference type="PROSITE" id="PS50111"/>
    </source>
</evidence>
<dbReference type="PANTHER" id="PTHR43531:SF11">
    <property type="entry name" value="METHYL-ACCEPTING CHEMOTAXIS PROTEIN 3"/>
    <property type="match status" value="1"/>
</dbReference>
<protein>
    <recommendedName>
        <fullName evidence="5">Methyl-accepting transducer domain-containing protein</fullName>
    </recommendedName>
</protein>
<keyword evidence="3" id="KW-0807">Transducer</keyword>
<keyword evidence="4" id="KW-0812">Transmembrane</keyword>
<dbReference type="SUPFAM" id="SSF58104">
    <property type="entry name" value="Methyl-accepting chemotaxis protein (MCP) signaling domain"/>
    <property type="match status" value="1"/>
</dbReference>
<accession>A0A251WVJ4</accession>
<sequence length="368" mass="39432">MKPTKLSQTLARQCVAVIAAVNAVLVVALTAIYQMTISGISPENPSTVSVFLALLAAGIISMGIPLFYYRNQTAPLQQLSNLLNDVANSKNLTLRPKGQDKASQSAGSFLSELGRTLAAIRNDAECVESATSTVSYGVKKVSENTEMQSSTVEELSASVEETATMVRANAQSASIANDMARKTADISRDGHAQVANMVSAMDEIDSSSREIIQIIKVIDEIAFQTNLLALNAAVEAARAGQHGRGFAVVAQEVRNLAARSSKAAGETSRLIETARQQVETGVGTAAQTQETFEQISTGIGEVALKINEITVASTEQTRAVDQINHAMGSIEKLMRDNRNQSEELTETTTNMQKFSDALLERLGQYRFA</sequence>
<dbReference type="SMART" id="SM00283">
    <property type="entry name" value="MA"/>
    <property type="match status" value="1"/>
</dbReference>
<keyword evidence="4" id="KW-0472">Membrane</keyword>
<evidence type="ECO:0000313" key="6">
    <source>
        <dbReference type="EMBL" id="OUD08175.1"/>
    </source>
</evidence>
<comment type="similarity">
    <text evidence="2">Belongs to the methyl-accepting chemotaxis (MCP) protein family.</text>
</comment>
<dbReference type="PROSITE" id="PS50111">
    <property type="entry name" value="CHEMOTAXIS_TRANSDUC_2"/>
    <property type="match status" value="1"/>
</dbReference>
<evidence type="ECO:0000256" key="4">
    <source>
        <dbReference type="SAM" id="Phobius"/>
    </source>
</evidence>
<reference evidence="6 7" key="1">
    <citation type="submission" date="2016-12" db="EMBL/GenBank/DDBJ databases">
        <title>The draft genome sequence of HSLHS2.</title>
        <authorList>
            <person name="Hu D."/>
            <person name="Wang L."/>
            <person name="Shao Z."/>
        </authorList>
    </citation>
    <scope>NUCLEOTIDE SEQUENCE [LARGE SCALE GENOMIC DNA]</scope>
    <source>
        <strain evidence="6">MCCC 1A06712</strain>
    </source>
</reference>
<dbReference type="Gene3D" id="1.10.287.950">
    <property type="entry name" value="Methyl-accepting chemotaxis protein"/>
    <property type="match status" value="1"/>
</dbReference>
<dbReference type="OrthoDB" id="354287at2"/>
<feature type="transmembrane region" description="Helical" evidence="4">
    <location>
        <begin position="14"/>
        <end position="36"/>
    </location>
</feature>
<dbReference type="GO" id="GO:0006935">
    <property type="term" value="P:chemotaxis"/>
    <property type="evidence" value="ECO:0007669"/>
    <property type="project" value="UniProtKB-KW"/>
</dbReference>
<dbReference type="InterPro" id="IPR004089">
    <property type="entry name" value="MCPsignal_dom"/>
</dbReference>
<dbReference type="GO" id="GO:0005886">
    <property type="term" value="C:plasma membrane"/>
    <property type="evidence" value="ECO:0007669"/>
    <property type="project" value="TreeGrafter"/>
</dbReference>
<feature type="domain" description="Methyl-accepting transducer" evidence="5">
    <location>
        <begin position="123"/>
        <end position="352"/>
    </location>
</feature>
<dbReference type="RefSeq" id="WP_133064554.1">
    <property type="nucleotide sequence ID" value="NZ_MSPP01000007.1"/>
</dbReference>
<evidence type="ECO:0000256" key="2">
    <source>
        <dbReference type="ARBA" id="ARBA00029447"/>
    </source>
</evidence>
<dbReference type="EMBL" id="MSPP01000007">
    <property type="protein sequence ID" value="OUD08175.1"/>
    <property type="molecule type" value="Genomic_DNA"/>
</dbReference>
<gene>
    <name evidence="6" type="ORF">BVC71_14500</name>
</gene>
<organism evidence="6 7">
    <name type="scientific">Marivivens niveibacter</name>
    <dbReference type="NCBI Taxonomy" id="1930667"/>
    <lineage>
        <taxon>Bacteria</taxon>
        <taxon>Pseudomonadati</taxon>
        <taxon>Pseudomonadota</taxon>
        <taxon>Alphaproteobacteria</taxon>
        <taxon>Rhodobacterales</taxon>
        <taxon>Paracoccaceae</taxon>
        <taxon>Marivivens group</taxon>
        <taxon>Marivivens</taxon>
    </lineage>
</organism>
<dbReference type="Pfam" id="PF00015">
    <property type="entry name" value="MCPsignal"/>
    <property type="match status" value="1"/>
</dbReference>
<proteinExistence type="inferred from homology"/>